<evidence type="ECO:0000256" key="1">
    <source>
        <dbReference type="ARBA" id="ARBA00003283"/>
    </source>
</evidence>
<dbReference type="Gene3D" id="1.10.443.10">
    <property type="entry name" value="Intergrase catalytic core"/>
    <property type="match status" value="1"/>
</dbReference>
<dbReference type="Gene3D" id="1.10.150.130">
    <property type="match status" value="1"/>
</dbReference>
<sequence length="307" mass="36534">MLMKFAIKDFIDDREFKNLSPVSIENYNRTLNEFHDFCVEQEIVDVKDVTPNIIKKYLMYCQKQRKNNPTSINTKLHNLKIFFNYLQEAEIISENKNPTKKIDYVKADVKIDVFTDEQVKQMLNYYSRMKYREKSFYAYRDYTIILTLLGTGVRLGELCNLTWNNINFKNQTITVIGKKRQQSSVPITDKLKKELTEYYVFLQQHFENAQLGFVFTNKYNERLTPNAVKNIFKRLKKIMNFKDARVSAHSFRHYFSVTMIRSGADAFTLQRMLRHSDLKMTMRYVNLFGTALAEQNEKYNPLNKLNI</sequence>
<dbReference type="PANTHER" id="PTHR30349:SF41">
    <property type="entry name" value="INTEGRASE_RECOMBINASE PROTEIN MJ0367-RELATED"/>
    <property type="match status" value="1"/>
</dbReference>
<dbReference type="InterPro" id="IPR004107">
    <property type="entry name" value="Integrase_SAM-like_N"/>
</dbReference>
<feature type="domain" description="Core-binding (CB)" evidence="8">
    <location>
        <begin position="1"/>
        <end position="87"/>
    </location>
</feature>
<keyword evidence="4 6" id="KW-0238">DNA-binding</keyword>
<evidence type="ECO:0000259" key="8">
    <source>
        <dbReference type="PROSITE" id="PS51900"/>
    </source>
</evidence>
<protein>
    <submittedName>
        <fullName evidence="9">Tyrosine recombinase XerC</fullName>
    </submittedName>
</protein>
<dbReference type="Pfam" id="PF00589">
    <property type="entry name" value="Phage_integrase"/>
    <property type="match status" value="1"/>
</dbReference>
<gene>
    <name evidence="9" type="primary">xerC_6</name>
    <name evidence="9" type="ORF">SPSYN_01830</name>
</gene>
<dbReference type="InterPro" id="IPR002104">
    <property type="entry name" value="Integrase_catalytic"/>
</dbReference>
<comment type="similarity">
    <text evidence="2">Belongs to the 'phage' integrase family.</text>
</comment>
<dbReference type="EMBL" id="LSRS01000003">
    <property type="protein sequence ID" value="KAF1085686.1"/>
    <property type="molecule type" value="Genomic_DNA"/>
</dbReference>
<evidence type="ECO:0000313" key="10">
    <source>
        <dbReference type="Proteomes" id="UP000798488"/>
    </source>
</evidence>
<dbReference type="InterPro" id="IPR013762">
    <property type="entry name" value="Integrase-like_cat_sf"/>
</dbReference>
<evidence type="ECO:0000256" key="3">
    <source>
        <dbReference type="ARBA" id="ARBA00022908"/>
    </source>
</evidence>
<comment type="function">
    <text evidence="1">Site-specific tyrosine recombinase, which acts by catalyzing the cutting and rejoining of the recombining DNA molecules.</text>
</comment>
<dbReference type="InterPro" id="IPR050090">
    <property type="entry name" value="Tyrosine_recombinase_XerCD"/>
</dbReference>
<dbReference type="GO" id="GO:0003677">
    <property type="term" value="F:DNA binding"/>
    <property type="evidence" value="ECO:0007669"/>
    <property type="project" value="UniProtKB-UniRule"/>
</dbReference>
<evidence type="ECO:0000313" key="9">
    <source>
        <dbReference type="EMBL" id="KAF1085686.1"/>
    </source>
</evidence>
<evidence type="ECO:0000259" key="7">
    <source>
        <dbReference type="PROSITE" id="PS51898"/>
    </source>
</evidence>
<dbReference type="Proteomes" id="UP000798488">
    <property type="component" value="Unassembled WGS sequence"/>
</dbReference>
<evidence type="ECO:0000256" key="2">
    <source>
        <dbReference type="ARBA" id="ARBA00008857"/>
    </source>
</evidence>
<proteinExistence type="inferred from homology"/>
<reference evidence="9" key="1">
    <citation type="submission" date="2016-02" db="EMBL/GenBank/DDBJ databases">
        <title>Draft Genome Sequence of Sporotomaculum syntrophicum Strain FB, a Syntrophic Benzoate Degrader.</title>
        <authorList>
            <person name="Nobu M.K."/>
            <person name="Narihiro T."/>
            <person name="Qiu Y.-L."/>
            <person name="Ohashi A."/>
            <person name="Liu W.-T."/>
            <person name="Yuji S."/>
        </authorList>
    </citation>
    <scope>NUCLEOTIDE SEQUENCE</scope>
    <source>
        <strain evidence="9">FB</strain>
    </source>
</reference>
<dbReference type="CDD" id="cd00397">
    <property type="entry name" value="DNA_BRE_C"/>
    <property type="match status" value="1"/>
</dbReference>
<dbReference type="SUPFAM" id="SSF56349">
    <property type="entry name" value="DNA breaking-rejoining enzymes"/>
    <property type="match status" value="1"/>
</dbReference>
<evidence type="ECO:0000256" key="5">
    <source>
        <dbReference type="ARBA" id="ARBA00023172"/>
    </source>
</evidence>
<accession>A0A9D2WRP7</accession>
<dbReference type="InterPro" id="IPR011010">
    <property type="entry name" value="DNA_brk_join_enz"/>
</dbReference>
<organism evidence="9 10">
    <name type="scientific">Sporotomaculum syntrophicum</name>
    <dbReference type="NCBI Taxonomy" id="182264"/>
    <lineage>
        <taxon>Bacteria</taxon>
        <taxon>Bacillati</taxon>
        <taxon>Bacillota</taxon>
        <taxon>Clostridia</taxon>
        <taxon>Eubacteriales</taxon>
        <taxon>Desulfallaceae</taxon>
        <taxon>Sporotomaculum</taxon>
    </lineage>
</organism>
<dbReference type="InterPro" id="IPR010998">
    <property type="entry name" value="Integrase_recombinase_N"/>
</dbReference>
<keyword evidence="10" id="KW-1185">Reference proteome</keyword>
<dbReference type="PROSITE" id="PS51900">
    <property type="entry name" value="CB"/>
    <property type="match status" value="1"/>
</dbReference>
<evidence type="ECO:0000256" key="4">
    <source>
        <dbReference type="ARBA" id="ARBA00023125"/>
    </source>
</evidence>
<dbReference type="AlphaFoldDB" id="A0A9D2WRP7"/>
<dbReference type="PANTHER" id="PTHR30349">
    <property type="entry name" value="PHAGE INTEGRASE-RELATED"/>
    <property type="match status" value="1"/>
</dbReference>
<evidence type="ECO:0000256" key="6">
    <source>
        <dbReference type="PROSITE-ProRule" id="PRU01248"/>
    </source>
</evidence>
<dbReference type="OrthoDB" id="9785687at2"/>
<dbReference type="InterPro" id="IPR044068">
    <property type="entry name" value="CB"/>
</dbReference>
<dbReference type="PROSITE" id="PS51898">
    <property type="entry name" value="TYR_RECOMBINASE"/>
    <property type="match status" value="1"/>
</dbReference>
<feature type="domain" description="Tyr recombinase" evidence="7">
    <location>
        <begin position="109"/>
        <end position="297"/>
    </location>
</feature>
<keyword evidence="5" id="KW-0233">DNA recombination</keyword>
<comment type="caution">
    <text evidence="9">The sequence shown here is derived from an EMBL/GenBank/DDBJ whole genome shotgun (WGS) entry which is preliminary data.</text>
</comment>
<name>A0A9D2WRP7_9FIRM</name>
<dbReference type="Pfam" id="PF13495">
    <property type="entry name" value="Phage_int_SAM_4"/>
    <property type="match status" value="1"/>
</dbReference>
<keyword evidence="3" id="KW-0229">DNA integration</keyword>
<dbReference type="GO" id="GO:0006310">
    <property type="term" value="P:DNA recombination"/>
    <property type="evidence" value="ECO:0007669"/>
    <property type="project" value="UniProtKB-KW"/>
</dbReference>
<dbReference type="GO" id="GO:0015074">
    <property type="term" value="P:DNA integration"/>
    <property type="evidence" value="ECO:0007669"/>
    <property type="project" value="InterPro"/>
</dbReference>